<sequence length="131" mass="15552">MEKCELHRNPLFLDPCWSLWPDNKILKFINKEMFRFCRSKCHKAFKKKRNPRKVRWTKAFRKAHGKDLAVVSNLVIYTLNCMLKKGKVLRKEADVKEVKQNIHLIKSPAAKERTVAKLVQIIEDSDEEMKE</sequence>
<dbReference type="InterPro" id="IPR000988">
    <property type="entry name" value="Ribosomal_eL24-rel_N"/>
</dbReference>
<dbReference type="InterPro" id="IPR056366">
    <property type="entry name" value="Ribosomal_eL24"/>
</dbReference>
<dbReference type="Pfam" id="PF01246">
    <property type="entry name" value="Ribosomal_L24e"/>
    <property type="match status" value="1"/>
</dbReference>
<evidence type="ECO:0000256" key="1">
    <source>
        <dbReference type="ARBA" id="ARBA00005647"/>
    </source>
</evidence>
<evidence type="ECO:0000256" key="2">
    <source>
        <dbReference type="ARBA" id="ARBA00039784"/>
    </source>
</evidence>
<reference evidence="5" key="1">
    <citation type="submission" date="2025-08" db="UniProtKB">
        <authorList>
            <consortium name="RefSeq"/>
        </authorList>
    </citation>
    <scope>IDENTIFICATION</scope>
    <source>
        <tissue evidence="5">Testes</tissue>
    </source>
</reference>
<name>A0ABM0MS89_SACKO</name>
<accession>A0ABM0MS89</accession>
<gene>
    <name evidence="5" type="primary">LOC102805947</name>
</gene>
<dbReference type="PANTHER" id="PTHR10792:SF8">
    <property type="entry name" value="RIBOSOME BIOGENESIS PROTEIN RLP24-RELATED"/>
    <property type="match status" value="1"/>
</dbReference>
<evidence type="ECO:0000259" key="3">
    <source>
        <dbReference type="Pfam" id="PF01246"/>
    </source>
</evidence>
<dbReference type="RefSeq" id="XP_006822880.1">
    <property type="nucleotide sequence ID" value="XM_006822817.1"/>
</dbReference>
<feature type="domain" description="Large ribosomal subunit protein eL24-related N-terminal" evidence="3">
    <location>
        <begin position="31"/>
        <end position="69"/>
    </location>
</feature>
<dbReference type="Proteomes" id="UP000694865">
    <property type="component" value="Unplaced"/>
</dbReference>
<keyword evidence="4" id="KW-1185">Reference proteome</keyword>
<evidence type="ECO:0000313" key="5">
    <source>
        <dbReference type="RefSeq" id="XP_006822880.1"/>
    </source>
</evidence>
<protein>
    <recommendedName>
        <fullName evidence="2">Probable ribosome biogenesis protein RLP24</fullName>
    </recommendedName>
</protein>
<proteinExistence type="inferred from homology"/>
<dbReference type="Gene3D" id="2.30.170.20">
    <property type="entry name" value="Ribosomal protein L24e"/>
    <property type="match status" value="1"/>
</dbReference>
<dbReference type="PANTHER" id="PTHR10792">
    <property type="entry name" value="60S RIBOSOMAL PROTEIN L24"/>
    <property type="match status" value="1"/>
</dbReference>
<dbReference type="SUPFAM" id="SSF57716">
    <property type="entry name" value="Glucocorticoid receptor-like (DNA-binding domain)"/>
    <property type="match status" value="1"/>
</dbReference>
<comment type="similarity">
    <text evidence="1">Belongs to the eukaryotic ribosomal protein eL24 family.</text>
</comment>
<evidence type="ECO:0000313" key="4">
    <source>
        <dbReference type="Proteomes" id="UP000694865"/>
    </source>
</evidence>
<dbReference type="GeneID" id="102805947"/>
<dbReference type="InterPro" id="IPR038630">
    <property type="entry name" value="L24e/L24_sf"/>
</dbReference>
<organism evidence="4 5">
    <name type="scientific">Saccoglossus kowalevskii</name>
    <name type="common">Acorn worm</name>
    <dbReference type="NCBI Taxonomy" id="10224"/>
    <lineage>
        <taxon>Eukaryota</taxon>
        <taxon>Metazoa</taxon>
        <taxon>Hemichordata</taxon>
        <taxon>Enteropneusta</taxon>
        <taxon>Harrimaniidae</taxon>
        <taxon>Saccoglossus</taxon>
    </lineage>
</organism>